<dbReference type="Proteomes" id="UP001501496">
    <property type="component" value="Unassembled WGS sequence"/>
</dbReference>
<keyword evidence="2" id="KW-0238">DNA-binding</keyword>
<dbReference type="PROSITE" id="PS51898">
    <property type="entry name" value="TYR_RECOMBINASE"/>
    <property type="match status" value="1"/>
</dbReference>
<dbReference type="SUPFAM" id="SSF56349">
    <property type="entry name" value="DNA breaking-rejoining enzymes"/>
    <property type="match status" value="1"/>
</dbReference>
<sequence>MNDYKISILFLLNKVKTNKRGLCPIRCRITYSKKRKIFSTGLFINPDYWKSKEQQAKPTSKENSIVNGHLSLISQKINEAFLMLQILPNEFDVDDIYRKFRGEDSKEEITILGAYDLHNEKTKKLIGVDFNELSWSRYIESRRKVAEFIKVFYKKKDVKLSNLDLKFIKDLEYYFKTELHLKQATIYRSMQRVKKIIQFAIAENYLSRDPFNLYKNKKYKTKIVYLSVEELARLENHTFSQTRLQNVKDLFVFCCYTGLAYNEMATLSSKHIQIGFDGNEWIEMTRQKTGSYISVPLLSKAKAILDKYDNELPIITNQKFNSYLKEIAEVLGIKKKLTHHIARKTFATTVLLYNDVPMEIVSKLLGHSKLSVTQDHYAKVVNNKVSEQIEKLSEKLNKK</sequence>
<dbReference type="RefSeq" id="WP_344788590.1">
    <property type="nucleotide sequence ID" value="NZ_BAABCA010000005.1"/>
</dbReference>
<keyword evidence="6" id="KW-1185">Reference proteome</keyword>
<evidence type="ECO:0000256" key="2">
    <source>
        <dbReference type="ARBA" id="ARBA00023125"/>
    </source>
</evidence>
<proteinExistence type="inferred from homology"/>
<dbReference type="InterPro" id="IPR010998">
    <property type="entry name" value="Integrase_recombinase_N"/>
</dbReference>
<evidence type="ECO:0000313" key="6">
    <source>
        <dbReference type="Proteomes" id="UP001501496"/>
    </source>
</evidence>
<evidence type="ECO:0000313" key="5">
    <source>
        <dbReference type="EMBL" id="GAA4237611.1"/>
    </source>
</evidence>
<dbReference type="Pfam" id="PF13102">
    <property type="entry name" value="Phage_int_SAM_5"/>
    <property type="match status" value="1"/>
</dbReference>
<reference evidence="6" key="1">
    <citation type="journal article" date="2019" name="Int. J. Syst. Evol. Microbiol.">
        <title>The Global Catalogue of Microorganisms (GCM) 10K type strain sequencing project: providing services to taxonomists for standard genome sequencing and annotation.</title>
        <authorList>
            <consortium name="The Broad Institute Genomics Platform"/>
            <consortium name="The Broad Institute Genome Sequencing Center for Infectious Disease"/>
            <person name="Wu L."/>
            <person name="Ma J."/>
        </authorList>
    </citation>
    <scope>NUCLEOTIDE SEQUENCE [LARGE SCALE GENOMIC DNA]</scope>
    <source>
        <strain evidence="6">JCM 17630</strain>
    </source>
</reference>
<dbReference type="InterPro" id="IPR002104">
    <property type="entry name" value="Integrase_catalytic"/>
</dbReference>
<keyword evidence="3" id="KW-0233">DNA recombination</keyword>
<evidence type="ECO:0000256" key="3">
    <source>
        <dbReference type="ARBA" id="ARBA00023172"/>
    </source>
</evidence>
<accession>A0ABP8CCK7</accession>
<evidence type="ECO:0000256" key="1">
    <source>
        <dbReference type="ARBA" id="ARBA00008857"/>
    </source>
</evidence>
<protein>
    <submittedName>
        <fullName evidence="5">Site-specific integrase</fullName>
    </submittedName>
</protein>
<dbReference type="PANTHER" id="PTHR30349">
    <property type="entry name" value="PHAGE INTEGRASE-RELATED"/>
    <property type="match status" value="1"/>
</dbReference>
<dbReference type="Pfam" id="PF00589">
    <property type="entry name" value="Phage_integrase"/>
    <property type="match status" value="1"/>
</dbReference>
<dbReference type="Gene3D" id="1.10.443.10">
    <property type="entry name" value="Intergrase catalytic core"/>
    <property type="match status" value="1"/>
</dbReference>
<dbReference type="InterPro" id="IPR035386">
    <property type="entry name" value="Arm-DNA-bind_5"/>
</dbReference>
<comment type="similarity">
    <text evidence="1">Belongs to the 'phage' integrase family.</text>
</comment>
<dbReference type="PANTHER" id="PTHR30349:SF64">
    <property type="entry name" value="PROPHAGE INTEGRASE INTD-RELATED"/>
    <property type="match status" value="1"/>
</dbReference>
<comment type="caution">
    <text evidence="5">The sequence shown here is derived from an EMBL/GenBank/DDBJ whole genome shotgun (WGS) entry which is preliminary data.</text>
</comment>
<gene>
    <name evidence="5" type="ORF">GCM10022291_24870</name>
</gene>
<dbReference type="InterPro" id="IPR013762">
    <property type="entry name" value="Integrase-like_cat_sf"/>
</dbReference>
<dbReference type="EMBL" id="BAABCA010000005">
    <property type="protein sequence ID" value="GAA4237611.1"/>
    <property type="molecule type" value="Genomic_DNA"/>
</dbReference>
<evidence type="ECO:0000259" key="4">
    <source>
        <dbReference type="PROSITE" id="PS51898"/>
    </source>
</evidence>
<dbReference type="Pfam" id="PF17293">
    <property type="entry name" value="Arm-DNA-bind_5"/>
    <property type="match status" value="1"/>
</dbReference>
<dbReference type="InterPro" id="IPR025269">
    <property type="entry name" value="SAM-like_dom"/>
</dbReference>
<dbReference type="InterPro" id="IPR011010">
    <property type="entry name" value="DNA_brk_join_enz"/>
</dbReference>
<dbReference type="CDD" id="cd01185">
    <property type="entry name" value="INTN1_C_like"/>
    <property type="match status" value="1"/>
</dbReference>
<name>A0ABP8CCK7_9FLAO</name>
<dbReference type="Gene3D" id="1.10.150.130">
    <property type="match status" value="1"/>
</dbReference>
<dbReference type="InterPro" id="IPR050090">
    <property type="entry name" value="Tyrosine_recombinase_XerCD"/>
</dbReference>
<feature type="domain" description="Tyr recombinase" evidence="4">
    <location>
        <begin position="221"/>
        <end position="390"/>
    </location>
</feature>
<organism evidence="5 6">
    <name type="scientific">Postechiella marina</name>
    <dbReference type="NCBI Taxonomy" id="943941"/>
    <lineage>
        <taxon>Bacteria</taxon>
        <taxon>Pseudomonadati</taxon>
        <taxon>Bacteroidota</taxon>
        <taxon>Flavobacteriia</taxon>
        <taxon>Flavobacteriales</taxon>
        <taxon>Flavobacteriaceae</taxon>
        <taxon>Postechiella</taxon>
    </lineage>
</organism>